<feature type="chain" id="PRO_5008056819" evidence="1">
    <location>
        <begin position="25"/>
        <end position="190"/>
    </location>
</feature>
<proteinExistence type="predicted"/>
<accession>A0A177B0W1</accession>
<dbReference type="EMBL" id="LWCA01000751">
    <property type="protein sequence ID" value="OAF67074.1"/>
    <property type="molecule type" value="Genomic_DNA"/>
</dbReference>
<keyword evidence="3" id="KW-1185">Reference proteome</keyword>
<reference evidence="2 3" key="1">
    <citation type="submission" date="2016-04" db="EMBL/GenBank/DDBJ databases">
        <title>The genome of Intoshia linei affirms orthonectids as highly simplified spiralians.</title>
        <authorList>
            <person name="Mikhailov K.V."/>
            <person name="Slusarev G.S."/>
            <person name="Nikitin M.A."/>
            <person name="Logacheva M.D."/>
            <person name="Penin A."/>
            <person name="Aleoshin V."/>
            <person name="Panchin Y.V."/>
        </authorList>
    </citation>
    <scope>NUCLEOTIDE SEQUENCE [LARGE SCALE GENOMIC DNA]</scope>
    <source>
        <strain evidence="2">Intl2013</strain>
        <tissue evidence="2">Whole animal</tissue>
    </source>
</reference>
<comment type="caution">
    <text evidence="2">The sequence shown here is derived from an EMBL/GenBank/DDBJ whole genome shotgun (WGS) entry which is preliminary data.</text>
</comment>
<name>A0A177B0W1_9BILA</name>
<keyword evidence="1" id="KW-0732">Signal</keyword>
<feature type="signal peptide" evidence="1">
    <location>
        <begin position="1"/>
        <end position="24"/>
    </location>
</feature>
<sequence length="190" mass="21930">MNYNVKKFCIILTIYIFGTNAVKAGATDEVKKAYENYIKIAQIDRFAKGFQALGNVFQRGPHEFVIDAGESNDNIIIKMQKYNKKVVVSEIKYSCILKSESNKPILSVNSLLMSLIYKMQNYEKLSMQFNSKWVSGLRFQSELKYLETPLEHATLLNTVNEDIRMYLVVPLISDYHFDPYRMISLLNAAE</sequence>
<evidence type="ECO:0000313" key="3">
    <source>
        <dbReference type="Proteomes" id="UP000078046"/>
    </source>
</evidence>
<gene>
    <name evidence="2" type="ORF">A3Q56_05195</name>
</gene>
<protein>
    <submittedName>
        <fullName evidence="2">Uncharacterized protein</fullName>
    </submittedName>
</protein>
<dbReference type="Proteomes" id="UP000078046">
    <property type="component" value="Unassembled WGS sequence"/>
</dbReference>
<dbReference type="AlphaFoldDB" id="A0A177B0W1"/>
<evidence type="ECO:0000313" key="2">
    <source>
        <dbReference type="EMBL" id="OAF67074.1"/>
    </source>
</evidence>
<evidence type="ECO:0000256" key="1">
    <source>
        <dbReference type="SAM" id="SignalP"/>
    </source>
</evidence>
<organism evidence="2 3">
    <name type="scientific">Intoshia linei</name>
    <dbReference type="NCBI Taxonomy" id="1819745"/>
    <lineage>
        <taxon>Eukaryota</taxon>
        <taxon>Metazoa</taxon>
        <taxon>Spiralia</taxon>
        <taxon>Lophotrochozoa</taxon>
        <taxon>Mesozoa</taxon>
        <taxon>Orthonectida</taxon>
        <taxon>Rhopaluridae</taxon>
        <taxon>Intoshia</taxon>
    </lineage>
</organism>